<dbReference type="OrthoDB" id="913616at2759"/>
<reference evidence="2 3" key="1">
    <citation type="submission" date="2018-04" db="EMBL/GenBank/DDBJ databases">
        <authorList>
            <person name="Vogel A."/>
        </authorList>
    </citation>
    <scope>NUCLEOTIDE SEQUENCE [LARGE SCALE GENOMIC DNA]</scope>
</reference>
<evidence type="ECO:0000256" key="1">
    <source>
        <dbReference type="SAM" id="MobiDB-lite"/>
    </source>
</evidence>
<feature type="region of interest" description="Disordered" evidence="1">
    <location>
        <begin position="44"/>
        <end position="68"/>
    </location>
</feature>
<feature type="region of interest" description="Disordered" evidence="1">
    <location>
        <begin position="1"/>
        <end position="25"/>
    </location>
</feature>
<gene>
    <name evidence="2" type="ORF">CCAM_LOCUS30734</name>
</gene>
<name>A0A484MLN8_9ASTE</name>
<keyword evidence="3" id="KW-1185">Reference proteome</keyword>
<protein>
    <submittedName>
        <fullName evidence="2">Uncharacterized protein</fullName>
    </submittedName>
</protein>
<dbReference type="EMBL" id="OOIL02003702">
    <property type="protein sequence ID" value="VFQ88958.1"/>
    <property type="molecule type" value="Genomic_DNA"/>
</dbReference>
<proteinExistence type="predicted"/>
<dbReference type="AlphaFoldDB" id="A0A484MLN8"/>
<evidence type="ECO:0000313" key="3">
    <source>
        <dbReference type="Proteomes" id="UP000595140"/>
    </source>
</evidence>
<evidence type="ECO:0000313" key="2">
    <source>
        <dbReference type="EMBL" id="VFQ88958.1"/>
    </source>
</evidence>
<accession>A0A484MLN8</accession>
<organism evidence="2 3">
    <name type="scientific">Cuscuta campestris</name>
    <dbReference type="NCBI Taxonomy" id="132261"/>
    <lineage>
        <taxon>Eukaryota</taxon>
        <taxon>Viridiplantae</taxon>
        <taxon>Streptophyta</taxon>
        <taxon>Embryophyta</taxon>
        <taxon>Tracheophyta</taxon>
        <taxon>Spermatophyta</taxon>
        <taxon>Magnoliopsida</taxon>
        <taxon>eudicotyledons</taxon>
        <taxon>Gunneridae</taxon>
        <taxon>Pentapetalae</taxon>
        <taxon>asterids</taxon>
        <taxon>lamiids</taxon>
        <taxon>Solanales</taxon>
        <taxon>Convolvulaceae</taxon>
        <taxon>Cuscuteae</taxon>
        <taxon>Cuscuta</taxon>
        <taxon>Cuscuta subgen. Grammica</taxon>
        <taxon>Cuscuta sect. Cleistogrammica</taxon>
    </lineage>
</organism>
<dbReference type="Proteomes" id="UP000595140">
    <property type="component" value="Unassembled WGS sequence"/>
</dbReference>
<sequence length="68" mass="7377">MLEQHPRPGYKRVHGGFGFGDGNESDGSLTPVYSFTPGRNKTFSKSFKAGKFPQATASMSPKESHSTL</sequence>